<feature type="region of interest" description="Disordered" evidence="1">
    <location>
        <begin position="1"/>
        <end position="29"/>
    </location>
</feature>
<evidence type="ECO:0000313" key="2">
    <source>
        <dbReference type="EMBL" id="JAA99558.1"/>
    </source>
</evidence>
<feature type="non-terminal residue" evidence="2">
    <location>
        <position position="311"/>
    </location>
</feature>
<dbReference type="AlphaFoldDB" id="T1E8N5"/>
<name>T1E8N5_ANOAQ</name>
<reference evidence="2" key="1">
    <citation type="submission" date="2013-07" db="EMBL/GenBank/DDBJ databases">
        <title>Transcriptome sequencing and developmental regulation of gene expression in Anopheles aquasalis.</title>
        <authorList>
            <consortium name="Brazilian Malaria Network (MCT/CNPq/MS/SCTIE/DECIT/PRONEX 555648/2009-5) and Research Network on Bioactive Molecules from Arthropod Vectors (NAP-MOBIARVE"/>
            <consortium name="University of Sao Paulo)"/>
            <person name="Marinotti O."/>
            <person name="Ribeiro J.M.C."/>
            <person name="Costa-da-Silva A.L."/>
            <person name="Silva M.C.P."/>
            <person name="Lopes A.R."/>
            <person name="Barros M.S."/>
            <person name="Sa-Nunes A."/>
            <person name="Konjin B.B."/>
            <person name="Carvalho E."/>
            <person name="Suesdek L."/>
            <person name="Silva-Neto M.A.C."/>
            <person name="Capurro M.L."/>
        </authorList>
    </citation>
    <scope>NUCLEOTIDE SEQUENCE</scope>
    <source>
        <tissue evidence="2">Whole body</tissue>
    </source>
</reference>
<protein>
    <submittedName>
        <fullName evidence="2">Uncharacterized protein</fullName>
    </submittedName>
</protein>
<organism evidence="2">
    <name type="scientific">Anopheles aquasalis</name>
    <name type="common">Malaria mosquito</name>
    <dbReference type="NCBI Taxonomy" id="42839"/>
    <lineage>
        <taxon>Eukaryota</taxon>
        <taxon>Metazoa</taxon>
        <taxon>Ecdysozoa</taxon>
        <taxon>Arthropoda</taxon>
        <taxon>Hexapoda</taxon>
        <taxon>Insecta</taxon>
        <taxon>Pterygota</taxon>
        <taxon>Neoptera</taxon>
        <taxon>Endopterygota</taxon>
        <taxon>Diptera</taxon>
        <taxon>Nematocera</taxon>
        <taxon>Culicoidea</taxon>
        <taxon>Culicidae</taxon>
        <taxon>Anophelinae</taxon>
        <taxon>Anopheles</taxon>
    </lineage>
</organism>
<sequence>ISDRTGRIQPNNPSIQPPSGPVSSVSDHRSHLRLQCHHHHHHHQPSVAVVVVLCHHRPRPPTEATHRAAVRGGDDDVPPYCPGCCHCPVHRNRRHPFHRRSAGDTEGPVVVAAGAGAVAHSSLPAPPGWTSYLSSRFHSRELAAVSAAAAEAAYPVDRCCDRRRTTRTPLGLQRYFRYSALLLSVDDRSGRPLLCEATCQASQWLGWLARWLLLCCCCLAGATIIGSQTPTHTGTLWNARRKHKAQQAMRLLLREILTRVLNLMVITFINREPPPEGRQRLACVGEPRCHARPSGSACAQVPLRWGSRNPG</sequence>
<dbReference type="EMBL" id="GAMD01002032">
    <property type="protein sequence ID" value="JAA99558.1"/>
    <property type="molecule type" value="mRNA"/>
</dbReference>
<evidence type="ECO:0000256" key="1">
    <source>
        <dbReference type="SAM" id="MobiDB-lite"/>
    </source>
</evidence>
<proteinExistence type="evidence at transcript level"/>
<feature type="non-terminal residue" evidence="2">
    <location>
        <position position="1"/>
    </location>
</feature>
<accession>T1E8N5</accession>